<evidence type="ECO:0000313" key="3">
    <source>
        <dbReference type="Proteomes" id="UP000445309"/>
    </source>
</evidence>
<dbReference type="Pfam" id="PF00196">
    <property type="entry name" value="GerE"/>
    <property type="match status" value="1"/>
</dbReference>
<dbReference type="SUPFAM" id="SSF46894">
    <property type="entry name" value="C-terminal effector domain of the bipartite response regulators"/>
    <property type="match status" value="1"/>
</dbReference>
<keyword evidence="3" id="KW-1185">Reference proteome</keyword>
<feature type="domain" description="HTH luxR-type" evidence="1">
    <location>
        <begin position="57"/>
        <end position="122"/>
    </location>
</feature>
<dbReference type="Proteomes" id="UP000445309">
    <property type="component" value="Unassembled WGS sequence"/>
</dbReference>
<dbReference type="InterPro" id="IPR036388">
    <property type="entry name" value="WH-like_DNA-bd_sf"/>
</dbReference>
<sequence length="124" mass="14505">MRVFITSIKRAQAVVYKSGDASEIRDALSSIFKRGYYYPQELLYAFIHSDPTAMLFRRSGFDILSHREREVYNYLLQGNGLLEIANLLGLHQSTVSMYKSRLFKKLNLHSLVDLINYDKHKRSR</sequence>
<organism evidence="2 3">
    <name type="scientific">Chryseobacterium fistulae</name>
    <dbReference type="NCBI Taxonomy" id="2675058"/>
    <lineage>
        <taxon>Bacteria</taxon>
        <taxon>Pseudomonadati</taxon>
        <taxon>Bacteroidota</taxon>
        <taxon>Flavobacteriia</taxon>
        <taxon>Flavobacteriales</taxon>
        <taxon>Weeksellaceae</taxon>
        <taxon>Chryseobacterium group</taxon>
        <taxon>Chryseobacterium</taxon>
    </lineage>
</organism>
<dbReference type="InterPro" id="IPR000792">
    <property type="entry name" value="Tscrpt_reg_LuxR_C"/>
</dbReference>
<dbReference type="AlphaFoldDB" id="A0A6N4XYZ7"/>
<reference evidence="2 3" key="1">
    <citation type="submission" date="2020-01" db="EMBL/GenBank/DDBJ databases">
        <authorList>
            <person name="Rodrigo-Torres L."/>
            <person name="Arahal R. D."/>
            <person name="Lucena T."/>
        </authorList>
    </citation>
    <scope>NUCLEOTIDE SEQUENCE [LARGE SCALE GENOMIC DNA]</scope>
    <source>
        <strain evidence="2 3">CECT 9393</strain>
    </source>
</reference>
<evidence type="ECO:0000313" key="2">
    <source>
        <dbReference type="EMBL" id="CAA7392619.1"/>
    </source>
</evidence>
<dbReference type="CDD" id="cd06170">
    <property type="entry name" value="LuxR_C_like"/>
    <property type="match status" value="1"/>
</dbReference>
<dbReference type="PRINTS" id="PR00038">
    <property type="entry name" value="HTHLUXR"/>
</dbReference>
<name>A0A6N4XYZ7_9FLAO</name>
<dbReference type="GO" id="GO:0003677">
    <property type="term" value="F:DNA binding"/>
    <property type="evidence" value="ECO:0007669"/>
    <property type="project" value="InterPro"/>
</dbReference>
<dbReference type="SMART" id="SM00421">
    <property type="entry name" value="HTH_LUXR"/>
    <property type="match status" value="1"/>
</dbReference>
<dbReference type="InterPro" id="IPR016032">
    <property type="entry name" value="Sig_transdc_resp-reg_C-effctor"/>
</dbReference>
<accession>A0A6N4XYZ7</accession>
<dbReference type="Gene3D" id="1.10.10.10">
    <property type="entry name" value="Winged helix-like DNA-binding domain superfamily/Winged helix DNA-binding domain"/>
    <property type="match status" value="1"/>
</dbReference>
<dbReference type="PROSITE" id="PS50043">
    <property type="entry name" value="HTH_LUXR_2"/>
    <property type="match status" value="1"/>
</dbReference>
<evidence type="ECO:0000259" key="1">
    <source>
        <dbReference type="PROSITE" id="PS50043"/>
    </source>
</evidence>
<dbReference type="EMBL" id="CACVBY010000128">
    <property type="protein sequence ID" value="CAA7392619.1"/>
    <property type="molecule type" value="Genomic_DNA"/>
</dbReference>
<dbReference type="RefSeq" id="WP_162074272.1">
    <property type="nucleotide sequence ID" value="NZ_CACVBY010000128.1"/>
</dbReference>
<protein>
    <submittedName>
        <fullName evidence="2">Transcriptional regulator</fullName>
    </submittedName>
</protein>
<dbReference type="GO" id="GO:0006355">
    <property type="term" value="P:regulation of DNA-templated transcription"/>
    <property type="evidence" value="ECO:0007669"/>
    <property type="project" value="InterPro"/>
</dbReference>
<gene>
    <name evidence="2" type="ORF">CHRY9393_03344</name>
</gene>
<proteinExistence type="predicted"/>